<accession>A0AAW2FPZ9</accession>
<name>A0AAW2FPZ9_9HYME</name>
<proteinExistence type="predicted"/>
<comment type="caution">
    <text evidence="1">The sequence shown here is derived from an EMBL/GenBank/DDBJ whole genome shotgun (WGS) entry which is preliminary data.</text>
</comment>
<dbReference type="Proteomes" id="UP001430953">
    <property type="component" value="Unassembled WGS sequence"/>
</dbReference>
<evidence type="ECO:0008006" key="3">
    <source>
        <dbReference type="Google" id="ProtNLM"/>
    </source>
</evidence>
<protein>
    <recommendedName>
        <fullName evidence="3">Secreted protein</fullName>
    </recommendedName>
</protein>
<evidence type="ECO:0000313" key="2">
    <source>
        <dbReference type="Proteomes" id="UP001430953"/>
    </source>
</evidence>
<evidence type="ECO:0000313" key="1">
    <source>
        <dbReference type="EMBL" id="KAL0118026.1"/>
    </source>
</evidence>
<dbReference type="EMBL" id="JADYXP020000008">
    <property type="protein sequence ID" value="KAL0118026.1"/>
    <property type="molecule type" value="Genomic_DNA"/>
</dbReference>
<reference evidence="1 2" key="1">
    <citation type="submission" date="2023-03" db="EMBL/GenBank/DDBJ databases">
        <title>High recombination rates correlate with genetic variation in Cardiocondyla obscurior ants.</title>
        <authorList>
            <person name="Errbii M."/>
        </authorList>
    </citation>
    <scope>NUCLEOTIDE SEQUENCE [LARGE SCALE GENOMIC DNA]</scope>
    <source>
        <strain evidence="1">Alpha-2009</strain>
        <tissue evidence="1">Whole body</tissue>
    </source>
</reference>
<dbReference type="AlphaFoldDB" id="A0AAW2FPZ9"/>
<sequence>MLTRVEKVTVTCSGLHVVFERPYCLPFLLLFVLQCSLTVRAYGTERDAEHFRSINVRAQRNTMPEQEAVKLTRRGEVVACVLRFLRGRVACSTTMQHIHYVYAFVGRVGVIKLTLNLMQNILNTIMLSITLTIYTHASHYGN</sequence>
<gene>
    <name evidence="1" type="ORF">PUN28_009009</name>
</gene>
<keyword evidence="2" id="KW-1185">Reference proteome</keyword>
<organism evidence="1 2">
    <name type="scientific">Cardiocondyla obscurior</name>
    <dbReference type="NCBI Taxonomy" id="286306"/>
    <lineage>
        <taxon>Eukaryota</taxon>
        <taxon>Metazoa</taxon>
        <taxon>Ecdysozoa</taxon>
        <taxon>Arthropoda</taxon>
        <taxon>Hexapoda</taxon>
        <taxon>Insecta</taxon>
        <taxon>Pterygota</taxon>
        <taxon>Neoptera</taxon>
        <taxon>Endopterygota</taxon>
        <taxon>Hymenoptera</taxon>
        <taxon>Apocrita</taxon>
        <taxon>Aculeata</taxon>
        <taxon>Formicoidea</taxon>
        <taxon>Formicidae</taxon>
        <taxon>Myrmicinae</taxon>
        <taxon>Cardiocondyla</taxon>
    </lineage>
</organism>